<dbReference type="PANTHER" id="PTHR33336">
    <property type="entry name" value="QUINOL MONOOXYGENASE YGIN-RELATED"/>
    <property type="match status" value="1"/>
</dbReference>
<dbReference type="EC" id="1.-.-.-" evidence="2"/>
<gene>
    <name evidence="2" type="ORF">ACCI51_02075</name>
</gene>
<dbReference type="GO" id="GO:0004497">
    <property type="term" value="F:monooxygenase activity"/>
    <property type="evidence" value="ECO:0007669"/>
    <property type="project" value="UniProtKB-KW"/>
</dbReference>
<dbReference type="Pfam" id="PF03992">
    <property type="entry name" value="ABM"/>
    <property type="match status" value="1"/>
</dbReference>
<dbReference type="PANTHER" id="PTHR33336:SF3">
    <property type="entry name" value="ABM DOMAIN-CONTAINING PROTEIN"/>
    <property type="match status" value="1"/>
</dbReference>
<keyword evidence="3" id="KW-1185">Reference proteome</keyword>
<dbReference type="InterPro" id="IPR011008">
    <property type="entry name" value="Dimeric_a/b-barrel"/>
</dbReference>
<sequence length="100" mass="11454">MSKLFVMAKVSILSHHTQQAVELLKTLAEDSERESGCLSYQILPSREEDNTFITLEVWESAKSEQQHWDMAHLKNTLGKLQPLLAEAPRIEKYSDALKNK</sequence>
<dbReference type="InterPro" id="IPR007138">
    <property type="entry name" value="ABM_dom"/>
</dbReference>
<reference evidence="2 3" key="1">
    <citation type="submission" date="2024-08" db="EMBL/GenBank/DDBJ databases">
        <authorList>
            <person name="Ishaq N."/>
        </authorList>
    </citation>
    <scope>NUCLEOTIDE SEQUENCE [LARGE SCALE GENOMIC DNA]</scope>
    <source>
        <strain evidence="2 3">JCM 30400</strain>
    </source>
</reference>
<comment type="caution">
    <text evidence="2">The sequence shown here is derived from an EMBL/GenBank/DDBJ whole genome shotgun (WGS) entry which is preliminary data.</text>
</comment>
<dbReference type="PROSITE" id="PS51725">
    <property type="entry name" value="ABM"/>
    <property type="match status" value="1"/>
</dbReference>
<evidence type="ECO:0000313" key="2">
    <source>
        <dbReference type="EMBL" id="MFA0789313.1"/>
    </source>
</evidence>
<evidence type="ECO:0000259" key="1">
    <source>
        <dbReference type="PROSITE" id="PS51725"/>
    </source>
</evidence>
<dbReference type="RefSeq" id="WP_371842422.1">
    <property type="nucleotide sequence ID" value="NZ_JBGMEL010000001.1"/>
</dbReference>
<feature type="domain" description="ABM" evidence="1">
    <location>
        <begin position="4"/>
        <end position="92"/>
    </location>
</feature>
<dbReference type="Proteomes" id="UP001569414">
    <property type="component" value="Unassembled WGS sequence"/>
</dbReference>
<organism evidence="2 3">
    <name type="scientific">Microbulbifer echini</name>
    <dbReference type="NCBI Taxonomy" id="1529067"/>
    <lineage>
        <taxon>Bacteria</taxon>
        <taxon>Pseudomonadati</taxon>
        <taxon>Pseudomonadota</taxon>
        <taxon>Gammaproteobacteria</taxon>
        <taxon>Cellvibrionales</taxon>
        <taxon>Microbulbiferaceae</taxon>
        <taxon>Microbulbifer</taxon>
    </lineage>
</organism>
<keyword evidence="2" id="KW-0503">Monooxygenase</keyword>
<evidence type="ECO:0000313" key="3">
    <source>
        <dbReference type="Proteomes" id="UP001569414"/>
    </source>
</evidence>
<dbReference type="SUPFAM" id="SSF54909">
    <property type="entry name" value="Dimeric alpha+beta barrel"/>
    <property type="match status" value="1"/>
</dbReference>
<keyword evidence="2" id="KW-0560">Oxidoreductase</keyword>
<dbReference type="Gene3D" id="3.30.70.100">
    <property type="match status" value="1"/>
</dbReference>
<accession>A0ABV4NIS3</accession>
<protein>
    <submittedName>
        <fullName evidence="2">Quinol monooxygenase</fullName>
        <ecNumber evidence="2">1.-.-.-</ecNumber>
    </submittedName>
</protein>
<dbReference type="EMBL" id="JBGMEL010000001">
    <property type="protein sequence ID" value="MFA0789313.1"/>
    <property type="molecule type" value="Genomic_DNA"/>
</dbReference>
<dbReference type="InterPro" id="IPR050744">
    <property type="entry name" value="AI-2_Isomerase_LsrG"/>
</dbReference>
<name>A0ABV4NIS3_9GAMM</name>
<proteinExistence type="predicted"/>